<dbReference type="RefSeq" id="WP_264514480.1">
    <property type="nucleotide sequence ID" value="NZ_JAPDDR010000007.1"/>
</dbReference>
<dbReference type="EMBL" id="JAPDDR010000007">
    <property type="protein sequence ID" value="MCW1914943.1"/>
    <property type="molecule type" value="Genomic_DNA"/>
</dbReference>
<dbReference type="SUPFAM" id="SSF103359">
    <property type="entry name" value="Suppressor of Fused, N-terminal domain"/>
    <property type="match status" value="1"/>
</dbReference>
<accession>A0ABT3G557</accession>
<dbReference type="Pfam" id="PF05076">
    <property type="entry name" value="SUFU"/>
    <property type="match status" value="1"/>
</dbReference>
<reference evidence="2" key="1">
    <citation type="submission" date="2022-10" db="EMBL/GenBank/DDBJ databases">
        <title>Luteolibacter sp. GHJ8, whole genome shotgun sequencing project.</title>
        <authorList>
            <person name="Zhao G."/>
            <person name="Shen L."/>
        </authorList>
    </citation>
    <scope>NUCLEOTIDE SEQUENCE</scope>
    <source>
        <strain evidence="2">GHJ8</strain>
    </source>
</reference>
<proteinExistence type="predicted"/>
<evidence type="ECO:0000313" key="2">
    <source>
        <dbReference type="EMBL" id="MCW1914943.1"/>
    </source>
</evidence>
<name>A0ABT3G557_9BACT</name>
<dbReference type="InterPro" id="IPR037181">
    <property type="entry name" value="SUFU_N"/>
</dbReference>
<gene>
    <name evidence="2" type="ORF">OJ996_15245</name>
</gene>
<organism evidence="2 3">
    <name type="scientific">Luteolibacter rhizosphaerae</name>
    <dbReference type="NCBI Taxonomy" id="2989719"/>
    <lineage>
        <taxon>Bacteria</taxon>
        <taxon>Pseudomonadati</taxon>
        <taxon>Verrucomicrobiota</taxon>
        <taxon>Verrucomicrobiia</taxon>
        <taxon>Verrucomicrobiales</taxon>
        <taxon>Verrucomicrobiaceae</taxon>
        <taxon>Luteolibacter</taxon>
    </lineage>
</organism>
<feature type="domain" description="Suppressor of fused-like" evidence="1">
    <location>
        <begin position="56"/>
        <end position="226"/>
    </location>
</feature>
<dbReference type="Proteomes" id="UP001165653">
    <property type="component" value="Unassembled WGS sequence"/>
</dbReference>
<evidence type="ECO:0000259" key="1">
    <source>
        <dbReference type="Pfam" id="PF05076"/>
    </source>
</evidence>
<dbReference type="InterPro" id="IPR020941">
    <property type="entry name" value="SUFU-like_domain"/>
</dbReference>
<comment type="caution">
    <text evidence="2">The sequence shown here is derived from an EMBL/GenBank/DDBJ whole genome shotgun (WGS) entry which is preliminary data.</text>
</comment>
<protein>
    <submittedName>
        <fullName evidence="2">Suppressor of fused domain protein</fullName>
    </submittedName>
</protein>
<evidence type="ECO:0000313" key="3">
    <source>
        <dbReference type="Proteomes" id="UP001165653"/>
    </source>
</evidence>
<sequence length="243" mass="27807">MEESESGQPIYRYGERKKDFEFATGDSENIDRISDHIETHLGPIKTVYHELISDLVHIDVHMVEPTPQRNCYTLVTSGMSDRAMVVPEGCEPYRFAELMISLPPDWPMGEEAWKDEAYYWPVRMLKILARFPHEYDTWLGPMHTVPNGNPPAPFANNTKLCGAILLPGVTVPPGFHRLEAPDRTILFHSVIPLHADEMELKLKVGGEALFTGFDRHGVSEVLNPFRPSSLIDIPRKKWWRFGR</sequence>
<keyword evidence="3" id="KW-1185">Reference proteome</keyword>